<keyword evidence="6 12" id="KW-0479">Metal-binding</keyword>
<dbReference type="FunFam" id="1.10.630.10:FF:000063">
    <property type="entry name" value="Cytochrome P450 monooxygenase"/>
    <property type="match status" value="1"/>
</dbReference>
<evidence type="ECO:0000256" key="1">
    <source>
        <dbReference type="ARBA" id="ARBA00001971"/>
    </source>
</evidence>
<comment type="similarity">
    <text evidence="3">Belongs to the cytochrome P450 family.</text>
</comment>
<keyword evidence="11" id="KW-0472">Membrane</keyword>
<evidence type="ECO:0000256" key="10">
    <source>
        <dbReference type="ARBA" id="ARBA00023033"/>
    </source>
</evidence>
<keyword evidence="8" id="KW-0560">Oxidoreductase</keyword>
<keyword evidence="9 12" id="KW-0408">Iron</keyword>
<dbReference type="AlphaFoldDB" id="A0A5N6U2L7"/>
<comment type="subcellular location">
    <subcellularLocation>
        <location evidence="2">Membrane</location>
    </subcellularLocation>
</comment>
<dbReference type="GO" id="GO:0020037">
    <property type="term" value="F:heme binding"/>
    <property type="evidence" value="ECO:0007669"/>
    <property type="project" value="InterPro"/>
</dbReference>
<evidence type="ECO:0000313" key="13">
    <source>
        <dbReference type="EMBL" id="KAE8152770.1"/>
    </source>
</evidence>
<evidence type="ECO:0000256" key="3">
    <source>
        <dbReference type="ARBA" id="ARBA00010617"/>
    </source>
</evidence>
<dbReference type="GO" id="GO:0016020">
    <property type="term" value="C:membrane"/>
    <property type="evidence" value="ECO:0007669"/>
    <property type="project" value="UniProtKB-SubCell"/>
</dbReference>
<dbReference type="OrthoDB" id="6692864at2759"/>
<evidence type="ECO:0000256" key="6">
    <source>
        <dbReference type="ARBA" id="ARBA00022723"/>
    </source>
</evidence>
<dbReference type="PRINTS" id="PR00463">
    <property type="entry name" value="EP450I"/>
</dbReference>
<dbReference type="SUPFAM" id="SSF48264">
    <property type="entry name" value="Cytochrome P450"/>
    <property type="match status" value="1"/>
</dbReference>
<dbReference type="Pfam" id="PF00067">
    <property type="entry name" value="p450"/>
    <property type="match status" value="1"/>
</dbReference>
<dbReference type="GO" id="GO:0016705">
    <property type="term" value="F:oxidoreductase activity, acting on paired donors, with incorporation or reduction of molecular oxygen"/>
    <property type="evidence" value="ECO:0007669"/>
    <property type="project" value="InterPro"/>
</dbReference>
<evidence type="ECO:0000256" key="11">
    <source>
        <dbReference type="ARBA" id="ARBA00023136"/>
    </source>
</evidence>
<evidence type="ECO:0000256" key="8">
    <source>
        <dbReference type="ARBA" id="ARBA00023002"/>
    </source>
</evidence>
<dbReference type="InterPro" id="IPR001128">
    <property type="entry name" value="Cyt_P450"/>
</dbReference>
<accession>A0A5N6U2L7</accession>
<dbReference type="GO" id="GO:0004497">
    <property type="term" value="F:monooxygenase activity"/>
    <property type="evidence" value="ECO:0007669"/>
    <property type="project" value="UniProtKB-KW"/>
</dbReference>
<dbReference type="InterPro" id="IPR002401">
    <property type="entry name" value="Cyt_P450_E_grp-I"/>
</dbReference>
<evidence type="ECO:0000256" key="4">
    <source>
        <dbReference type="ARBA" id="ARBA00022617"/>
    </source>
</evidence>
<keyword evidence="4 12" id="KW-0349">Heme</keyword>
<dbReference type="CDD" id="cd11061">
    <property type="entry name" value="CYP67-like"/>
    <property type="match status" value="1"/>
</dbReference>
<feature type="binding site" description="axial binding residue" evidence="12">
    <location>
        <position position="484"/>
    </location>
    <ligand>
        <name>heme</name>
        <dbReference type="ChEBI" id="CHEBI:30413"/>
    </ligand>
    <ligandPart>
        <name>Fe</name>
        <dbReference type="ChEBI" id="CHEBI:18248"/>
    </ligandPart>
</feature>
<protein>
    <submittedName>
        <fullName evidence="13">Cytochrome P450 monooxygenase</fullName>
    </submittedName>
</protein>
<dbReference type="GO" id="GO:1902181">
    <property type="term" value="P:verruculogen biosynthetic process"/>
    <property type="evidence" value="ECO:0007669"/>
    <property type="project" value="UniProtKB-ARBA"/>
</dbReference>
<proteinExistence type="inferred from homology"/>
<keyword evidence="14" id="KW-1185">Reference proteome</keyword>
<evidence type="ECO:0000313" key="14">
    <source>
        <dbReference type="Proteomes" id="UP000325780"/>
    </source>
</evidence>
<dbReference type="Proteomes" id="UP000325780">
    <property type="component" value="Unassembled WGS sequence"/>
</dbReference>
<evidence type="ECO:0000256" key="12">
    <source>
        <dbReference type="PIRSR" id="PIRSR602401-1"/>
    </source>
</evidence>
<evidence type="ECO:0000256" key="7">
    <source>
        <dbReference type="ARBA" id="ARBA00022989"/>
    </source>
</evidence>
<comment type="cofactor">
    <cofactor evidence="1 12">
        <name>heme</name>
        <dbReference type="ChEBI" id="CHEBI:30413"/>
    </cofactor>
</comment>
<dbReference type="GO" id="GO:0005506">
    <property type="term" value="F:iron ion binding"/>
    <property type="evidence" value="ECO:0007669"/>
    <property type="project" value="InterPro"/>
</dbReference>
<dbReference type="PANTHER" id="PTHR24305">
    <property type="entry name" value="CYTOCHROME P450"/>
    <property type="match status" value="1"/>
</dbReference>
<dbReference type="PRINTS" id="PR00385">
    <property type="entry name" value="P450"/>
</dbReference>
<reference evidence="13 14" key="1">
    <citation type="submission" date="2019-04" db="EMBL/GenBank/DDBJ databases">
        <title>Friends and foes A comparative genomics study of 23 Aspergillus species from section Flavi.</title>
        <authorList>
            <consortium name="DOE Joint Genome Institute"/>
            <person name="Kjaerbolling I."/>
            <person name="Vesth T."/>
            <person name="Frisvad J.C."/>
            <person name="Nybo J.L."/>
            <person name="Theobald S."/>
            <person name="Kildgaard S."/>
            <person name="Isbrandt T."/>
            <person name="Kuo A."/>
            <person name="Sato A."/>
            <person name="Lyhne E.K."/>
            <person name="Kogle M.E."/>
            <person name="Wiebenga A."/>
            <person name="Kun R.S."/>
            <person name="Lubbers R.J."/>
            <person name="Makela M.R."/>
            <person name="Barry K."/>
            <person name="Chovatia M."/>
            <person name="Clum A."/>
            <person name="Daum C."/>
            <person name="Haridas S."/>
            <person name="He G."/>
            <person name="LaButti K."/>
            <person name="Lipzen A."/>
            <person name="Mondo S."/>
            <person name="Riley R."/>
            <person name="Salamov A."/>
            <person name="Simmons B.A."/>
            <person name="Magnuson J.K."/>
            <person name="Henrissat B."/>
            <person name="Mortensen U.H."/>
            <person name="Larsen T.O."/>
            <person name="Devries R.P."/>
            <person name="Grigoriev I.V."/>
            <person name="Machida M."/>
            <person name="Baker S.E."/>
            <person name="Andersen M.R."/>
        </authorList>
    </citation>
    <scope>NUCLEOTIDE SEQUENCE [LARGE SCALE GENOMIC DNA]</scope>
    <source>
        <strain evidence="13 14">IBT 18842</strain>
    </source>
</reference>
<sequence length="546" mass="62139">MLVDSPTSAISLAALSGAATHTFIFRHGEWDLHSPRILLFYLMLLAVSFAIEKNDVFSAWEVSVPSNLAIEMVGCHILGLYSNILVYRGFFHQLSRFPGPFVARFSNLYKMLLCIKKFHLYEETAHLHSQYGDYVRVGPNQLSVTDPEAIQILHGPKAKVTKGIWYSNMEPRISLFNTRNKKEHAQRRKVWDQGFSSRALRDYEPRVYRYKEQLIDAIEQRIGTPMDATKWFNYYSFDIMGDLSFGKSFNMLVDGQDASILTKLHADVTGLTVLGQVPWILPFFKRIPLLNADYLKHWNWISSRVEERMKNIPDRPDVFSWILKAFEKGPQTAKHRMDLDGDTYLVIVAGSDTTAAALSCLFFHLADNPSVYKTLQAELDALPSLSHEQLLNVKLLDAVINEALRLHPAVPSGLQRVAPPEGLKIGDNYIPGNTTIWMPMHSVFRDERSFERPNEFVPERWTTKPELIKNSSAFFPFSLGPYSCVGKQLALMEIRCITAEILTRYDMSFAPGQTTSAYLDGIRDTFTTVAAPLQVVFQKRGKDLEV</sequence>
<dbReference type="InterPro" id="IPR050121">
    <property type="entry name" value="Cytochrome_P450_monoxygenase"/>
</dbReference>
<evidence type="ECO:0000256" key="9">
    <source>
        <dbReference type="ARBA" id="ARBA00023004"/>
    </source>
</evidence>
<keyword evidence="7" id="KW-1133">Transmembrane helix</keyword>
<keyword evidence="5" id="KW-0812">Transmembrane</keyword>
<evidence type="ECO:0000256" key="2">
    <source>
        <dbReference type="ARBA" id="ARBA00004370"/>
    </source>
</evidence>
<gene>
    <name evidence="13" type="ORF">BDV25DRAFT_150516</name>
</gene>
<organism evidence="13 14">
    <name type="scientific">Aspergillus avenaceus</name>
    <dbReference type="NCBI Taxonomy" id="36643"/>
    <lineage>
        <taxon>Eukaryota</taxon>
        <taxon>Fungi</taxon>
        <taxon>Dikarya</taxon>
        <taxon>Ascomycota</taxon>
        <taxon>Pezizomycotina</taxon>
        <taxon>Eurotiomycetes</taxon>
        <taxon>Eurotiomycetidae</taxon>
        <taxon>Eurotiales</taxon>
        <taxon>Aspergillaceae</taxon>
        <taxon>Aspergillus</taxon>
        <taxon>Aspergillus subgen. Circumdati</taxon>
    </lineage>
</organism>
<dbReference type="InterPro" id="IPR036396">
    <property type="entry name" value="Cyt_P450_sf"/>
</dbReference>
<name>A0A5N6U2L7_ASPAV</name>
<dbReference type="EMBL" id="ML742048">
    <property type="protein sequence ID" value="KAE8152770.1"/>
    <property type="molecule type" value="Genomic_DNA"/>
</dbReference>
<keyword evidence="10 13" id="KW-0503">Monooxygenase</keyword>
<evidence type="ECO:0000256" key="5">
    <source>
        <dbReference type="ARBA" id="ARBA00022692"/>
    </source>
</evidence>
<dbReference type="Gene3D" id="1.10.630.10">
    <property type="entry name" value="Cytochrome P450"/>
    <property type="match status" value="1"/>
</dbReference>
<dbReference type="PANTHER" id="PTHR24305:SF187">
    <property type="entry name" value="P450, PUTATIVE (EUROFUNG)-RELATED"/>
    <property type="match status" value="1"/>
</dbReference>